<dbReference type="FunFam" id="3.30.230.10:FF:000005">
    <property type="entry name" value="DNA gyrase subunit B"/>
    <property type="match status" value="1"/>
</dbReference>
<dbReference type="InterPro" id="IPR000565">
    <property type="entry name" value="Topo_IIA_B"/>
</dbReference>
<dbReference type="InterPro" id="IPR013759">
    <property type="entry name" value="Topo_IIA_B_C"/>
</dbReference>
<evidence type="ECO:0000256" key="9">
    <source>
        <dbReference type="ARBA" id="ARBA00023029"/>
    </source>
</evidence>
<dbReference type="PANTHER" id="PTHR45866:SF1">
    <property type="entry name" value="DNA GYRASE SUBUNIT B, MITOCHONDRIAL"/>
    <property type="match status" value="1"/>
</dbReference>
<gene>
    <name evidence="13" type="ORF">LCGC14_1335410</name>
</gene>
<keyword evidence="6" id="KW-0547">Nucleotide-binding</keyword>
<dbReference type="Pfam" id="PF02518">
    <property type="entry name" value="HATPase_c"/>
    <property type="match status" value="1"/>
</dbReference>
<dbReference type="SUPFAM" id="SSF54211">
    <property type="entry name" value="Ribosomal protein S5 domain 2-like"/>
    <property type="match status" value="1"/>
</dbReference>
<dbReference type="CDD" id="cd16928">
    <property type="entry name" value="HATPase_GyrB-like"/>
    <property type="match status" value="1"/>
</dbReference>
<keyword evidence="9" id="KW-0799">Topoisomerase</keyword>
<evidence type="ECO:0000256" key="3">
    <source>
        <dbReference type="ARBA" id="ARBA00010708"/>
    </source>
</evidence>
<dbReference type="InterPro" id="IPR013506">
    <property type="entry name" value="Topo_IIA_bsu_dom2"/>
</dbReference>
<dbReference type="Gene3D" id="3.30.230.10">
    <property type="match status" value="1"/>
</dbReference>
<dbReference type="InterPro" id="IPR003594">
    <property type="entry name" value="HATPase_dom"/>
</dbReference>
<reference evidence="13" key="1">
    <citation type="journal article" date="2015" name="Nature">
        <title>Complex archaea that bridge the gap between prokaryotes and eukaryotes.</title>
        <authorList>
            <person name="Spang A."/>
            <person name="Saw J.H."/>
            <person name="Jorgensen S.L."/>
            <person name="Zaremba-Niedzwiedzka K."/>
            <person name="Martijn J."/>
            <person name="Lind A.E."/>
            <person name="van Eijk R."/>
            <person name="Schleper C."/>
            <person name="Guy L."/>
            <person name="Ettema T.J."/>
        </authorList>
    </citation>
    <scope>NUCLEOTIDE SEQUENCE</scope>
</reference>
<dbReference type="SMART" id="SM00433">
    <property type="entry name" value="TOP2c"/>
    <property type="match status" value="1"/>
</dbReference>
<organism evidence="13">
    <name type="scientific">marine sediment metagenome</name>
    <dbReference type="NCBI Taxonomy" id="412755"/>
    <lineage>
        <taxon>unclassified sequences</taxon>
        <taxon>metagenomes</taxon>
        <taxon>ecological metagenomes</taxon>
    </lineage>
</organism>
<comment type="caution">
    <text evidence="13">The sequence shown here is derived from an EMBL/GenBank/DDBJ whole genome shotgun (WGS) entry which is preliminary data.</text>
</comment>
<dbReference type="InterPro" id="IPR001241">
    <property type="entry name" value="Topo_IIA"/>
</dbReference>
<dbReference type="Pfam" id="PF00204">
    <property type="entry name" value="DNA_gyraseB"/>
    <property type="match status" value="1"/>
</dbReference>
<dbReference type="PANTHER" id="PTHR45866">
    <property type="entry name" value="DNA GYRASE/TOPOISOMERASE SUBUNIT B"/>
    <property type="match status" value="1"/>
</dbReference>
<dbReference type="GO" id="GO:0005524">
    <property type="term" value="F:ATP binding"/>
    <property type="evidence" value="ECO:0007669"/>
    <property type="project" value="UniProtKB-KW"/>
</dbReference>
<dbReference type="InterPro" id="IPR036890">
    <property type="entry name" value="HATPase_C_sf"/>
</dbReference>
<sequence>MKKQTYTAKDIKVLEGLEAVRKRPSMYIGSTSLKGLHHLIHEVVDNSIDEALAGHATEIKVTINKDESATIEDNGRGIPVGKHEKVNKSALEVVLTKLHAGGKFGGGGYKVSGGLHGVGLSVVNALSINLRAEIKRDGKIHVQEYEKGNATSPLKAEKGTGETGTKITFTPDPEIFPETIFKTDQITHRLRELAYLNEGLLIELVDERETPAKEYKYNFPGGIVDFVTEMNKGTDTLNKKIIYFNGKQDSTEVEVAMQWNAGYTENTFAFANNINTHEGGTHLVGFKSALTRATNDYAKSKGLIKAPDENLSGEDIREGLTTVISLKLLDPQFEGQTKTKLGNQEIRPIVDSVVSEQLRIFLEENPGEAKKIINKAVSAARARAAARKARELTRRKSLLESTSLPGKLADCSSRDPSQTEIYIVEGDSAGGSAKQARDRGFQAILPLRGKILNVEKARLVKILNNNEILAMITAIGTGIDEDLMSNQQDIIVLF</sequence>
<dbReference type="PRINTS" id="PR01159">
    <property type="entry name" value="DNAGYRASEB"/>
</dbReference>
<dbReference type="GO" id="GO:0003918">
    <property type="term" value="F:DNA topoisomerase type II (double strand cut, ATP-hydrolyzing) activity"/>
    <property type="evidence" value="ECO:0007669"/>
    <property type="project" value="UniProtKB-EC"/>
</dbReference>
<dbReference type="CDD" id="cd00822">
    <property type="entry name" value="TopoII_Trans_DNA_gyrase"/>
    <property type="match status" value="1"/>
</dbReference>
<evidence type="ECO:0000256" key="10">
    <source>
        <dbReference type="ARBA" id="ARBA00023125"/>
    </source>
</evidence>
<dbReference type="PROSITE" id="PS50880">
    <property type="entry name" value="TOPRIM"/>
    <property type="match status" value="1"/>
</dbReference>
<dbReference type="Gene3D" id="3.30.565.10">
    <property type="entry name" value="Histidine kinase-like ATPase, C-terminal domain"/>
    <property type="match status" value="1"/>
</dbReference>
<dbReference type="Gene3D" id="3.40.50.670">
    <property type="match status" value="1"/>
</dbReference>
<dbReference type="InterPro" id="IPR014721">
    <property type="entry name" value="Ribsml_uS5_D2-typ_fold_subgr"/>
</dbReference>
<keyword evidence="10" id="KW-0238">DNA-binding</keyword>
<comment type="similarity">
    <text evidence="3">Belongs to the type II topoisomerase GyrB family.</text>
</comment>
<evidence type="ECO:0000256" key="5">
    <source>
        <dbReference type="ARBA" id="ARBA00022723"/>
    </source>
</evidence>
<keyword evidence="8" id="KW-0460">Magnesium</keyword>
<feature type="domain" description="Toprim" evidence="12">
    <location>
        <begin position="419"/>
        <end position="494"/>
    </location>
</feature>
<keyword evidence="5" id="KW-0479">Metal-binding</keyword>
<accession>A0A0F9KG27</accession>
<dbReference type="PRINTS" id="PR00418">
    <property type="entry name" value="TPI2FAMILY"/>
</dbReference>
<keyword evidence="11" id="KW-0413">Isomerase</keyword>
<dbReference type="GO" id="GO:0006265">
    <property type="term" value="P:DNA topological change"/>
    <property type="evidence" value="ECO:0007669"/>
    <property type="project" value="InterPro"/>
</dbReference>
<dbReference type="InterPro" id="IPR020568">
    <property type="entry name" value="Ribosomal_Su5_D2-typ_SF"/>
</dbReference>
<dbReference type="SUPFAM" id="SSF56719">
    <property type="entry name" value="Type II DNA topoisomerase"/>
    <property type="match status" value="1"/>
</dbReference>
<name>A0A0F9KG27_9ZZZZ</name>
<protein>
    <recommendedName>
        <fullName evidence="4">DNA topoisomerase (ATP-hydrolyzing)</fullName>
        <ecNumber evidence="4">5.6.2.2</ecNumber>
    </recommendedName>
</protein>
<dbReference type="PROSITE" id="PS00177">
    <property type="entry name" value="TOPOISOMERASE_II"/>
    <property type="match status" value="1"/>
</dbReference>
<dbReference type="GO" id="GO:0046872">
    <property type="term" value="F:metal ion binding"/>
    <property type="evidence" value="ECO:0007669"/>
    <property type="project" value="UniProtKB-KW"/>
</dbReference>
<dbReference type="Pfam" id="PF01751">
    <property type="entry name" value="Toprim"/>
    <property type="match status" value="1"/>
</dbReference>
<evidence type="ECO:0000313" key="13">
    <source>
        <dbReference type="EMBL" id="KKM80883.1"/>
    </source>
</evidence>
<comment type="cofactor">
    <cofactor evidence="2">
        <name>Mg(2+)</name>
        <dbReference type="ChEBI" id="CHEBI:18420"/>
    </cofactor>
</comment>
<dbReference type="NCBIfam" id="NF004189">
    <property type="entry name" value="PRK05644.1"/>
    <property type="match status" value="1"/>
</dbReference>
<proteinExistence type="inferred from homology"/>
<dbReference type="SMART" id="SM00387">
    <property type="entry name" value="HATPase_c"/>
    <property type="match status" value="1"/>
</dbReference>
<dbReference type="InterPro" id="IPR006171">
    <property type="entry name" value="TOPRIM_dom"/>
</dbReference>
<evidence type="ECO:0000256" key="11">
    <source>
        <dbReference type="ARBA" id="ARBA00023235"/>
    </source>
</evidence>
<dbReference type="EC" id="5.6.2.2" evidence="4"/>
<dbReference type="InterPro" id="IPR018522">
    <property type="entry name" value="TopoIIA_CS"/>
</dbReference>
<comment type="catalytic activity">
    <reaction evidence="1">
        <text>ATP-dependent breakage, passage and rejoining of double-stranded DNA.</text>
        <dbReference type="EC" id="5.6.2.2"/>
    </reaction>
</comment>
<evidence type="ECO:0000256" key="6">
    <source>
        <dbReference type="ARBA" id="ARBA00022741"/>
    </source>
</evidence>
<evidence type="ECO:0000256" key="2">
    <source>
        <dbReference type="ARBA" id="ARBA00001946"/>
    </source>
</evidence>
<dbReference type="GO" id="GO:0003677">
    <property type="term" value="F:DNA binding"/>
    <property type="evidence" value="ECO:0007669"/>
    <property type="project" value="UniProtKB-KW"/>
</dbReference>
<dbReference type="EMBL" id="LAZR01008113">
    <property type="protein sequence ID" value="KKM80883.1"/>
    <property type="molecule type" value="Genomic_DNA"/>
</dbReference>
<dbReference type="AlphaFoldDB" id="A0A0F9KG27"/>
<evidence type="ECO:0000256" key="8">
    <source>
        <dbReference type="ARBA" id="ARBA00022842"/>
    </source>
</evidence>
<evidence type="ECO:0000256" key="4">
    <source>
        <dbReference type="ARBA" id="ARBA00012895"/>
    </source>
</evidence>
<evidence type="ECO:0000256" key="1">
    <source>
        <dbReference type="ARBA" id="ARBA00000185"/>
    </source>
</evidence>
<dbReference type="SUPFAM" id="SSF55874">
    <property type="entry name" value="ATPase domain of HSP90 chaperone/DNA topoisomerase II/histidine kinase"/>
    <property type="match status" value="1"/>
</dbReference>
<dbReference type="FunFam" id="3.30.565.10:FF:000002">
    <property type="entry name" value="DNA gyrase subunit B"/>
    <property type="match status" value="1"/>
</dbReference>
<evidence type="ECO:0000256" key="7">
    <source>
        <dbReference type="ARBA" id="ARBA00022840"/>
    </source>
</evidence>
<dbReference type="InterPro" id="IPR013760">
    <property type="entry name" value="Topo_IIA-like_dom_sf"/>
</dbReference>
<keyword evidence="7" id="KW-0067">ATP-binding</keyword>
<evidence type="ECO:0000259" key="12">
    <source>
        <dbReference type="PROSITE" id="PS50880"/>
    </source>
</evidence>